<keyword evidence="4" id="KW-0234">DNA repair</keyword>
<evidence type="ECO:0000313" key="8">
    <source>
        <dbReference type="Proteomes" id="UP000230391"/>
    </source>
</evidence>
<dbReference type="PANTHER" id="PTHR11076">
    <property type="entry name" value="DNA REPAIR POLYMERASE UMUC / TRANSFERASE FAMILY MEMBER"/>
    <property type="match status" value="1"/>
</dbReference>
<evidence type="ECO:0000256" key="3">
    <source>
        <dbReference type="ARBA" id="ARBA00023199"/>
    </source>
</evidence>
<dbReference type="AlphaFoldDB" id="A0A2M8FEP6"/>
<keyword evidence="5" id="KW-0742">SOS response</keyword>
<comment type="similarity">
    <text evidence="1">Belongs to the DNA polymerase type-Y family.</text>
</comment>
<dbReference type="GO" id="GO:0009432">
    <property type="term" value="P:SOS response"/>
    <property type="evidence" value="ECO:0007669"/>
    <property type="project" value="UniProtKB-KW"/>
</dbReference>
<dbReference type="Pfam" id="PF11799">
    <property type="entry name" value="IMS_C"/>
    <property type="match status" value="1"/>
</dbReference>
<sequence length="417" mass="46913">MKYIGVIDCNNFFVSCERLFRPDLVGKPVIVLSSNDGCVVARSKEIKDMGIPMGVPAFQLKDMIKNVDVEVFSSHLSLYRDISRRVFSVVKDILPIVEQYSIDEAFFSIESDSLSSLQERCVLISSQVERAVGIPVSIGMSLTKTQAKYANRLAKKAGKPVILDESWWQENVGTVQLRDIWGVGGQLLSSYREASINTTLDLYQCPKPRLDKLFGIAGLRLQAEISSQIMYPVSVFKIPQKSVTSTRSFKDTTNDISVLKDAVAHHIRETTLELREQHLTTSKLQVLLQTSRYGDYALRGGVIEVDLLVPTDDTAVLMIEAMRLVERFFEPKVPYKKAGVVLGQLLPTEQVQQSLFPQIISDNNKLNTTIDEINNRFGRERIQLGKHSLVSVWQSKHDNLSPCYTTRWTDVAVVHAC</sequence>
<dbReference type="GO" id="GO:0006281">
    <property type="term" value="P:DNA repair"/>
    <property type="evidence" value="ECO:0007669"/>
    <property type="project" value="UniProtKB-KW"/>
</dbReference>
<dbReference type="Pfam" id="PF13438">
    <property type="entry name" value="DUF4113"/>
    <property type="match status" value="1"/>
</dbReference>
<dbReference type="PANTHER" id="PTHR11076:SF34">
    <property type="entry name" value="PROTEIN UMUC"/>
    <property type="match status" value="1"/>
</dbReference>
<dbReference type="SUPFAM" id="SSF56672">
    <property type="entry name" value="DNA/RNA polymerases"/>
    <property type="match status" value="1"/>
</dbReference>
<evidence type="ECO:0000256" key="1">
    <source>
        <dbReference type="ARBA" id="ARBA00010945"/>
    </source>
</evidence>
<dbReference type="GO" id="GO:0003684">
    <property type="term" value="F:damaged DNA binding"/>
    <property type="evidence" value="ECO:0007669"/>
    <property type="project" value="InterPro"/>
</dbReference>
<dbReference type="Proteomes" id="UP000230391">
    <property type="component" value="Unassembled WGS sequence"/>
</dbReference>
<dbReference type="InterPro" id="IPR001126">
    <property type="entry name" value="UmuC"/>
</dbReference>
<gene>
    <name evidence="7" type="ORF">CO026_02135</name>
</gene>
<dbReference type="Pfam" id="PF00817">
    <property type="entry name" value="IMS"/>
    <property type="match status" value="1"/>
</dbReference>
<dbReference type="InterPro" id="IPR025188">
    <property type="entry name" value="DUF4113"/>
</dbReference>
<evidence type="ECO:0000256" key="4">
    <source>
        <dbReference type="ARBA" id="ARBA00023204"/>
    </source>
</evidence>
<evidence type="ECO:0000256" key="5">
    <source>
        <dbReference type="ARBA" id="ARBA00023236"/>
    </source>
</evidence>
<dbReference type="Gene3D" id="3.30.70.270">
    <property type="match status" value="1"/>
</dbReference>
<dbReference type="GO" id="GO:0005829">
    <property type="term" value="C:cytosol"/>
    <property type="evidence" value="ECO:0007669"/>
    <property type="project" value="TreeGrafter"/>
</dbReference>
<accession>A0A2M8FEP6</accession>
<dbReference type="InterPro" id="IPR017961">
    <property type="entry name" value="DNA_pol_Y-fam_little_finger"/>
</dbReference>
<evidence type="ECO:0000313" key="7">
    <source>
        <dbReference type="EMBL" id="PJC56114.1"/>
    </source>
</evidence>
<dbReference type="GO" id="GO:0003887">
    <property type="term" value="F:DNA-directed DNA polymerase activity"/>
    <property type="evidence" value="ECO:0007669"/>
    <property type="project" value="TreeGrafter"/>
</dbReference>
<comment type="caution">
    <text evidence="7">The sequence shown here is derived from an EMBL/GenBank/DDBJ whole genome shotgun (WGS) entry which is preliminary data.</text>
</comment>
<dbReference type="InterPro" id="IPR050116">
    <property type="entry name" value="DNA_polymerase-Y"/>
</dbReference>
<keyword evidence="3" id="KW-0741">SOS mutagenesis</keyword>
<keyword evidence="2" id="KW-0227">DNA damage</keyword>
<dbReference type="InterPro" id="IPR043502">
    <property type="entry name" value="DNA/RNA_pol_sf"/>
</dbReference>
<dbReference type="EMBL" id="PFRD01000079">
    <property type="protein sequence ID" value="PJC56114.1"/>
    <property type="molecule type" value="Genomic_DNA"/>
</dbReference>
<dbReference type="PROSITE" id="PS50173">
    <property type="entry name" value="UMUC"/>
    <property type="match status" value="1"/>
</dbReference>
<name>A0A2M8FEP6_9BACT</name>
<evidence type="ECO:0000259" key="6">
    <source>
        <dbReference type="PROSITE" id="PS50173"/>
    </source>
</evidence>
<dbReference type="Gene3D" id="1.10.150.20">
    <property type="entry name" value="5' to 3' exonuclease, C-terminal subdomain"/>
    <property type="match status" value="1"/>
</dbReference>
<dbReference type="InterPro" id="IPR043128">
    <property type="entry name" value="Rev_trsase/Diguanyl_cyclase"/>
</dbReference>
<dbReference type="Gene3D" id="3.40.1170.60">
    <property type="match status" value="1"/>
</dbReference>
<evidence type="ECO:0000256" key="2">
    <source>
        <dbReference type="ARBA" id="ARBA00022763"/>
    </source>
</evidence>
<organism evidence="7 8">
    <name type="scientific">Candidatus Kaiserbacteria bacterium CG_4_9_14_0_2_um_filter_41_32</name>
    <dbReference type="NCBI Taxonomy" id="1974601"/>
    <lineage>
        <taxon>Bacteria</taxon>
        <taxon>Candidatus Kaiseribacteriota</taxon>
    </lineage>
</organism>
<reference evidence="8" key="1">
    <citation type="submission" date="2017-09" db="EMBL/GenBank/DDBJ databases">
        <title>Depth-based differentiation of microbial function through sediment-hosted aquifers and enrichment of novel symbionts in the deep terrestrial subsurface.</title>
        <authorList>
            <person name="Probst A.J."/>
            <person name="Ladd B."/>
            <person name="Jarett J.K."/>
            <person name="Geller-Mcgrath D.E."/>
            <person name="Sieber C.M.K."/>
            <person name="Emerson J.B."/>
            <person name="Anantharaman K."/>
            <person name="Thomas B.C."/>
            <person name="Malmstrom R."/>
            <person name="Stieglmeier M."/>
            <person name="Klingl A."/>
            <person name="Woyke T."/>
            <person name="Ryan C.M."/>
            <person name="Banfield J.F."/>
        </authorList>
    </citation>
    <scope>NUCLEOTIDE SEQUENCE [LARGE SCALE GENOMIC DNA]</scope>
</reference>
<proteinExistence type="inferred from homology"/>
<protein>
    <recommendedName>
        <fullName evidence="6">UmuC domain-containing protein</fullName>
    </recommendedName>
</protein>
<dbReference type="GO" id="GO:0042276">
    <property type="term" value="P:error-prone translesion synthesis"/>
    <property type="evidence" value="ECO:0007669"/>
    <property type="project" value="TreeGrafter"/>
</dbReference>
<feature type="domain" description="UmuC" evidence="6">
    <location>
        <begin position="4"/>
        <end position="184"/>
    </location>
</feature>